<evidence type="ECO:0000256" key="1">
    <source>
        <dbReference type="ARBA" id="ARBA00004141"/>
    </source>
</evidence>
<evidence type="ECO:0000256" key="6">
    <source>
        <dbReference type="ARBA" id="ARBA00023136"/>
    </source>
</evidence>
<keyword evidence="5" id="KW-0406">Ion transport</keyword>
<feature type="transmembrane region" description="Helical" evidence="8">
    <location>
        <begin position="336"/>
        <end position="360"/>
    </location>
</feature>
<dbReference type="Gene3D" id="1.10.3080.10">
    <property type="entry name" value="Clc chloride channel"/>
    <property type="match status" value="1"/>
</dbReference>
<organism evidence="9 10">
    <name type="scientific">Craterilacuibacter sinensis</name>
    <dbReference type="NCBI Taxonomy" id="2686017"/>
    <lineage>
        <taxon>Bacteria</taxon>
        <taxon>Pseudomonadati</taxon>
        <taxon>Pseudomonadota</taxon>
        <taxon>Betaproteobacteria</taxon>
        <taxon>Neisseriales</taxon>
        <taxon>Neisseriaceae</taxon>
        <taxon>Craterilacuibacter</taxon>
    </lineage>
</organism>
<keyword evidence="6 8" id="KW-0472">Membrane</keyword>
<keyword evidence="10" id="KW-1185">Reference proteome</keyword>
<accession>A0A845BL86</accession>
<feature type="transmembrane region" description="Helical" evidence="8">
    <location>
        <begin position="166"/>
        <end position="189"/>
    </location>
</feature>
<evidence type="ECO:0000256" key="3">
    <source>
        <dbReference type="ARBA" id="ARBA00022692"/>
    </source>
</evidence>
<feature type="transmembrane region" description="Helical" evidence="8">
    <location>
        <begin position="62"/>
        <end position="87"/>
    </location>
</feature>
<comment type="caution">
    <text evidence="9">The sequence shown here is derived from an EMBL/GenBank/DDBJ whole genome shotgun (WGS) entry which is preliminary data.</text>
</comment>
<evidence type="ECO:0000313" key="9">
    <source>
        <dbReference type="EMBL" id="MXR37427.1"/>
    </source>
</evidence>
<name>A0A845BL86_9NEIS</name>
<evidence type="ECO:0000256" key="5">
    <source>
        <dbReference type="ARBA" id="ARBA00023065"/>
    </source>
</evidence>
<keyword evidence="3 8" id="KW-0812">Transmembrane</keyword>
<proteinExistence type="predicted"/>
<protein>
    <submittedName>
        <fullName evidence="9">ClC family H(+)/Cl(-) exchange transporter</fullName>
    </submittedName>
</protein>
<feature type="transmembrane region" description="Helical" evidence="8">
    <location>
        <begin position="303"/>
        <end position="324"/>
    </location>
</feature>
<evidence type="ECO:0000256" key="4">
    <source>
        <dbReference type="ARBA" id="ARBA00022989"/>
    </source>
</evidence>
<dbReference type="RefSeq" id="WP_160796986.1">
    <property type="nucleotide sequence ID" value="NZ_WSSB01000009.1"/>
</dbReference>
<dbReference type="PANTHER" id="PTHR45711:SF6">
    <property type="entry name" value="CHLORIDE CHANNEL PROTEIN"/>
    <property type="match status" value="1"/>
</dbReference>
<evidence type="ECO:0000256" key="2">
    <source>
        <dbReference type="ARBA" id="ARBA00022448"/>
    </source>
</evidence>
<evidence type="ECO:0000256" key="7">
    <source>
        <dbReference type="ARBA" id="ARBA00023214"/>
    </source>
</evidence>
<dbReference type="AlphaFoldDB" id="A0A845BL86"/>
<keyword evidence="2" id="KW-0813">Transport</keyword>
<dbReference type="InterPro" id="IPR014743">
    <property type="entry name" value="Cl-channel_core"/>
</dbReference>
<evidence type="ECO:0000313" key="10">
    <source>
        <dbReference type="Proteomes" id="UP000467214"/>
    </source>
</evidence>
<keyword evidence="7" id="KW-0868">Chloride</keyword>
<dbReference type="EMBL" id="WSSB01000009">
    <property type="protein sequence ID" value="MXR37427.1"/>
    <property type="molecule type" value="Genomic_DNA"/>
</dbReference>
<feature type="transmembrane region" description="Helical" evidence="8">
    <location>
        <begin position="401"/>
        <end position="420"/>
    </location>
</feature>
<feature type="transmembrane region" description="Helical" evidence="8">
    <location>
        <begin position="20"/>
        <end position="41"/>
    </location>
</feature>
<feature type="transmembrane region" description="Helical" evidence="8">
    <location>
        <begin position="201"/>
        <end position="220"/>
    </location>
</feature>
<dbReference type="GO" id="GO:0005247">
    <property type="term" value="F:voltage-gated chloride channel activity"/>
    <property type="evidence" value="ECO:0007669"/>
    <property type="project" value="TreeGrafter"/>
</dbReference>
<dbReference type="Proteomes" id="UP000467214">
    <property type="component" value="Unassembled WGS sequence"/>
</dbReference>
<dbReference type="GO" id="GO:0005886">
    <property type="term" value="C:plasma membrane"/>
    <property type="evidence" value="ECO:0007669"/>
    <property type="project" value="TreeGrafter"/>
</dbReference>
<dbReference type="SUPFAM" id="SSF81340">
    <property type="entry name" value="Clc chloride channel"/>
    <property type="match status" value="1"/>
</dbReference>
<dbReference type="PRINTS" id="PR00762">
    <property type="entry name" value="CLCHANNEL"/>
</dbReference>
<feature type="transmembrane region" description="Helical" evidence="8">
    <location>
        <begin position="240"/>
        <end position="261"/>
    </location>
</feature>
<dbReference type="CDD" id="cd01031">
    <property type="entry name" value="EriC"/>
    <property type="match status" value="1"/>
</dbReference>
<keyword evidence="4 8" id="KW-1133">Transmembrane helix</keyword>
<dbReference type="InterPro" id="IPR001807">
    <property type="entry name" value="ClC"/>
</dbReference>
<evidence type="ECO:0000256" key="8">
    <source>
        <dbReference type="SAM" id="Phobius"/>
    </source>
</evidence>
<comment type="subcellular location">
    <subcellularLocation>
        <location evidence="1">Membrane</location>
        <topology evidence="1">Multi-pass membrane protein</topology>
    </subcellularLocation>
</comment>
<dbReference type="Pfam" id="PF00654">
    <property type="entry name" value="Voltage_CLC"/>
    <property type="match status" value="1"/>
</dbReference>
<reference evidence="9 10" key="1">
    <citation type="submission" date="2019-12" db="EMBL/GenBank/DDBJ databases">
        <title>Neisseriaceae gen. nov. sp. Genome sequencing and assembly.</title>
        <authorList>
            <person name="Liu Z."/>
            <person name="Li A."/>
        </authorList>
    </citation>
    <scope>NUCLEOTIDE SEQUENCE [LARGE SCALE GENOMIC DNA]</scope>
    <source>
        <strain evidence="9 10">B2N2-7</strain>
    </source>
</reference>
<sequence length="443" mass="45789">MMPSAHETPSVSGDDTLGGIVPLALLAIASGILIGLVGGSFRLGVMHVSQWMNAAYAALHALPGWTGFAGVAFLSLLLTALPLYLVLRFAPEAAGSGIQRVEAVWQGEVEPDSNKAFLPVKFFGGMLALASGHALGREGPVVQMGSAIGAYIGRYLKLPSSDQRSLIAASAGAGLAVAFSAPLGGLLFTLEELTRSANARLVIAGMITCAVGVPVAQFLVGMEPVFKMAQPVEPRLLSLPLYLLFGIAIGLLGFVYNRLILLTLTQMARLAPWLRVLLSALVLALVVWYLPFVAGNGEALNQVVLDGTLGGSALLLLLISRFLFGPFSYGIGLPGGLFAPMLALGAVAGALFGLAGNAILPTLGLNVPSCAVVGMAALFSASVRAPLTGIVLIIEMTGASSLTLPLLLACLPAAIVPFWLGDLPIYEALRLRMLQGAKPASSD</sequence>
<gene>
    <name evidence="9" type="ORF">GQF02_10620</name>
</gene>
<feature type="transmembrane region" description="Helical" evidence="8">
    <location>
        <begin position="372"/>
        <end position="394"/>
    </location>
</feature>
<dbReference type="PANTHER" id="PTHR45711">
    <property type="entry name" value="CHLORIDE CHANNEL PROTEIN"/>
    <property type="match status" value="1"/>
</dbReference>
<feature type="transmembrane region" description="Helical" evidence="8">
    <location>
        <begin position="273"/>
        <end position="291"/>
    </location>
</feature>